<sequence>MLVIAASGRILAQAAHRAGKPVRVMDRYGDLDTRAAAGEVKVEPLVGDRTAGPALMEAIDRFSPISRGESVVWGGGLEGQAELLEQLAERREVLGNSGEQVRLVKDPGSWTALLSRLDLPYPETRREPPADGAGWLSKMRGASGGWHIRPADAEDAGANRYFQRQAAGAPHSVLFVADGERARILGITEQWTGREQSGSAGDFRYGGALSHAPLAADVARGLTEAVSAITAAVGLRGLNGLDFVTDGRELQLLEVNPRPVATLDLYREGLNPSPFLLHLSGSRGSLPHFQAQPPGVYRGHAVVYAEESVRIPQGLLEHPWCGDRAPGGTFFPEGAPVCTVHARHADREQTRRQLWRRHRWIREQLRQAPVSEPAFSA</sequence>
<feature type="domain" description="ATP-grasp" evidence="2">
    <location>
        <begin position="212"/>
        <end position="281"/>
    </location>
</feature>
<proteinExistence type="predicted"/>
<protein>
    <submittedName>
        <fullName evidence="3">ATP-grasp domain-containing protein</fullName>
    </submittedName>
</protein>
<accession>A0ABV4TV40</accession>
<dbReference type="PROSITE" id="PS50975">
    <property type="entry name" value="ATP_GRASP"/>
    <property type="match status" value="1"/>
</dbReference>
<evidence type="ECO:0000313" key="4">
    <source>
        <dbReference type="Proteomes" id="UP001575181"/>
    </source>
</evidence>
<dbReference type="EMBL" id="JBGUAW010000006">
    <property type="protein sequence ID" value="MFA9461191.1"/>
    <property type="molecule type" value="Genomic_DNA"/>
</dbReference>
<organism evidence="3 4">
    <name type="scientific">Thiohalorhabdus methylotrophus</name>
    <dbReference type="NCBI Taxonomy" id="3242694"/>
    <lineage>
        <taxon>Bacteria</taxon>
        <taxon>Pseudomonadati</taxon>
        <taxon>Pseudomonadota</taxon>
        <taxon>Gammaproteobacteria</taxon>
        <taxon>Thiohalorhabdales</taxon>
        <taxon>Thiohalorhabdaceae</taxon>
        <taxon>Thiohalorhabdus</taxon>
    </lineage>
</organism>
<name>A0ABV4TV40_9GAMM</name>
<dbReference type="SUPFAM" id="SSF56059">
    <property type="entry name" value="Glutathione synthetase ATP-binding domain-like"/>
    <property type="match status" value="1"/>
</dbReference>
<keyword evidence="1" id="KW-0547">Nucleotide-binding</keyword>
<keyword evidence="1" id="KW-0067">ATP-binding</keyword>
<evidence type="ECO:0000259" key="2">
    <source>
        <dbReference type="PROSITE" id="PS50975"/>
    </source>
</evidence>
<comment type="caution">
    <text evidence="3">The sequence shown here is derived from an EMBL/GenBank/DDBJ whole genome shotgun (WGS) entry which is preliminary data.</text>
</comment>
<dbReference type="InterPro" id="IPR016677">
    <property type="entry name" value="UCP016817_carboligase"/>
</dbReference>
<reference evidence="3 4" key="1">
    <citation type="submission" date="2024-08" db="EMBL/GenBank/DDBJ databases">
        <title>Whole-genome sequencing of halo(alkali)philic microorganisms from hypersaline lakes.</title>
        <authorList>
            <person name="Sorokin D.Y."/>
            <person name="Merkel A.Y."/>
            <person name="Messina E."/>
            <person name="Yakimov M."/>
        </authorList>
    </citation>
    <scope>NUCLEOTIDE SEQUENCE [LARGE SCALE GENOMIC DNA]</scope>
    <source>
        <strain evidence="3 4">Cl-TMA</strain>
    </source>
</reference>
<dbReference type="InterPro" id="IPR003806">
    <property type="entry name" value="ATP-grasp_PylC-type"/>
</dbReference>
<dbReference type="PIRSF" id="PIRSF016817">
    <property type="entry name" value="UCP016817_carboligase"/>
    <property type="match status" value="1"/>
</dbReference>
<dbReference type="InterPro" id="IPR011761">
    <property type="entry name" value="ATP-grasp"/>
</dbReference>
<dbReference type="Pfam" id="PF02655">
    <property type="entry name" value="ATP-grasp_3"/>
    <property type="match status" value="1"/>
</dbReference>
<dbReference type="RefSeq" id="WP_373655977.1">
    <property type="nucleotide sequence ID" value="NZ_JBGUAW010000006.1"/>
</dbReference>
<gene>
    <name evidence="3" type="ORF">ACERLL_10175</name>
</gene>
<dbReference type="Proteomes" id="UP001575181">
    <property type="component" value="Unassembled WGS sequence"/>
</dbReference>
<keyword evidence="4" id="KW-1185">Reference proteome</keyword>
<evidence type="ECO:0000256" key="1">
    <source>
        <dbReference type="PROSITE-ProRule" id="PRU00409"/>
    </source>
</evidence>
<evidence type="ECO:0000313" key="3">
    <source>
        <dbReference type="EMBL" id="MFA9461191.1"/>
    </source>
</evidence>
<dbReference type="Gene3D" id="3.30.470.20">
    <property type="entry name" value="ATP-grasp fold, B domain"/>
    <property type="match status" value="1"/>
</dbReference>